<evidence type="ECO:0000256" key="1">
    <source>
        <dbReference type="SAM" id="MobiDB-lite"/>
    </source>
</evidence>
<comment type="caution">
    <text evidence="4">The sequence shown here is derived from an EMBL/GenBank/DDBJ whole genome shotgun (WGS) entry which is preliminary data.</text>
</comment>
<evidence type="ECO:0008006" key="6">
    <source>
        <dbReference type="Google" id="ProtNLM"/>
    </source>
</evidence>
<feature type="chain" id="PRO_5046616679" description="Mid2 domain-containing protein" evidence="3">
    <location>
        <begin position="31"/>
        <end position="222"/>
    </location>
</feature>
<keyword evidence="2" id="KW-1133">Transmembrane helix</keyword>
<feature type="region of interest" description="Disordered" evidence="1">
    <location>
        <begin position="176"/>
        <end position="222"/>
    </location>
</feature>
<feature type="compositionally biased region" description="Low complexity" evidence="1">
    <location>
        <begin position="97"/>
        <end position="107"/>
    </location>
</feature>
<gene>
    <name evidence="4" type="ORF">PG993_012449</name>
</gene>
<feature type="signal peptide" evidence="3">
    <location>
        <begin position="1"/>
        <end position="30"/>
    </location>
</feature>
<protein>
    <recommendedName>
        <fullName evidence="6">Mid2 domain-containing protein</fullName>
    </recommendedName>
</protein>
<feature type="region of interest" description="Disordered" evidence="1">
    <location>
        <begin position="97"/>
        <end position="130"/>
    </location>
</feature>
<sequence length="222" mass="23913">MGKNISRPQLLWRCALLVLWHLHLPKEVLGQNTDTFVMPGQHNTEPATTTLSGIFITGTTISNQLTNSTEVKTITSTAGVNGDKTITSTITVTPELTTASSLPSSLSAPPPPTISSRPPESSASNNNDGSNGGGDLKLGLGLGLGIGIPLIALLAFGCFLLWRLWRRQIKQSQTQAAADAEKQQQRQSRHEMEAVVPREIQSNEFYEAEGTSRRTGPVELDI</sequence>
<feature type="transmembrane region" description="Helical" evidence="2">
    <location>
        <begin position="138"/>
        <end position="162"/>
    </location>
</feature>
<evidence type="ECO:0000256" key="3">
    <source>
        <dbReference type="SAM" id="SignalP"/>
    </source>
</evidence>
<reference evidence="4 5" key="1">
    <citation type="submission" date="2023-01" db="EMBL/GenBank/DDBJ databases">
        <title>Analysis of 21 Apiospora genomes using comparative genomics revels a genus with tremendous synthesis potential of carbohydrate active enzymes and secondary metabolites.</title>
        <authorList>
            <person name="Sorensen T."/>
        </authorList>
    </citation>
    <scope>NUCLEOTIDE SEQUENCE [LARGE SCALE GENOMIC DNA]</scope>
    <source>
        <strain evidence="4 5">CBS 33761</strain>
    </source>
</reference>
<accession>A0ABR1S2Y5</accession>
<keyword evidence="2" id="KW-0812">Transmembrane</keyword>
<proteinExistence type="predicted"/>
<name>A0ABR1S2Y5_9PEZI</name>
<keyword evidence="5" id="KW-1185">Reference proteome</keyword>
<dbReference type="EMBL" id="JAQQWK010000011">
    <property type="protein sequence ID" value="KAK8024383.1"/>
    <property type="molecule type" value="Genomic_DNA"/>
</dbReference>
<evidence type="ECO:0000313" key="4">
    <source>
        <dbReference type="EMBL" id="KAK8024383.1"/>
    </source>
</evidence>
<organism evidence="4 5">
    <name type="scientific">Apiospora rasikravindrae</name>
    <dbReference type="NCBI Taxonomy" id="990691"/>
    <lineage>
        <taxon>Eukaryota</taxon>
        <taxon>Fungi</taxon>
        <taxon>Dikarya</taxon>
        <taxon>Ascomycota</taxon>
        <taxon>Pezizomycotina</taxon>
        <taxon>Sordariomycetes</taxon>
        <taxon>Xylariomycetidae</taxon>
        <taxon>Amphisphaeriales</taxon>
        <taxon>Apiosporaceae</taxon>
        <taxon>Apiospora</taxon>
    </lineage>
</organism>
<feature type="compositionally biased region" description="Basic and acidic residues" evidence="1">
    <location>
        <begin position="179"/>
        <end position="193"/>
    </location>
</feature>
<keyword evidence="3" id="KW-0732">Signal</keyword>
<evidence type="ECO:0000256" key="2">
    <source>
        <dbReference type="SAM" id="Phobius"/>
    </source>
</evidence>
<evidence type="ECO:0000313" key="5">
    <source>
        <dbReference type="Proteomes" id="UP001444661"/>
    </source>
</evidence>
<keyword evidence="2" id="KW-0472">Membrane</keyword>
<dbReference type="Proteomes" id="UP001444661">
    <property type="component" value="Unassembled WGS sequence"/>
</dbReference>